<reference evidence="3 4" key="1">
    <citation type="journal article" date="2019" name="J. Ind. Microbiol. Biotechnol.">
        <title>The complete genomic sequence of Streptomyces spectabilis NRRL-2792 and identification of secondary metabolite biosynthetic gene clusters.</title>
        <authorList>
            <person name="Sinha A."/>
            <person name="Phillips-Salemka S."/>
            <person name="Niraula T.A."/>
            <person name="Short K.A."/>
            <person name="Niraula N.P."/>
        </authorList>
    </citation>
    <scope>NUCLEOTIDE SEQUENCE [LARGE SCALE GENOMIC DNA]</scope>
    <source>
        <strain evidence="3 4">NRRL 2792</strain>
    </source>
</reference>
<dbReference type="AlphaFoldDB" id="A0A516RFF7"/>
<feature type="region of interest" description="Disordered" evidence="1">
    <location>
        <begin position="1"/>
        <end position="23"/>
    </location>
</feature>
<dbReference type="Proteomes" id="UP000316806">
    <property type="component" value="Chromosome"/>
</dbReference>
<name>A0A516RFF7_STRST</name>
<dbReference type="RefSeq" id="WP_144321593.1">
    <property type="nucleotide sequence ID" value="NZ_CP040916.1"/>
</dbReference>
<sequence length="76" mass="7214">MSGAGHDSGQGVHVALRVDNGPGKVPTPCVGGAATTGGGTASTGVTVTSAAALAGVLVAAGWYALRRGRRAAGLSR</sequence>
<keyword evidence="2" id="KW-0472">Membrane</keyword>
<protein>
    <recommendedName>
        <fullName evidence="5">LPXTG cell wall anchor domain-containing protein</fullName>
    </recommendedName>
</protein>
<gene>
    <name evidence="3" type="ORF">FH965_30655</name>
</gene>
<dbReference type="EMBL" id="CP040916">
    <property type="protein sequence ID" value="QDQ14381.1"/>
    <property type="molecule type" value="Genomic_DNA"/>
</dbReference>
<evidence type="ECO:0000313" key="3">
    <source>
        <dbReference type="EMBL" id="QDQ14381.1"/>
    </source>
</evidence>
<accession>A0A516RFF7</accession>
<evidence type="ECO:0008006" key="5">
    <source>
        <dbReference type="Google" id="ProtNLM"/>
    </source>
</evidence>
<evidence type="ECO:0000256" key="2">
    <source>
        <dbReference type="SAM" id="Phobius"/>
    </source>
</evidence>
<evidence type="ECO:0000256" key="1">
    <source>
        <dbReference type="SAM" id="MobiDB-lite"/>
    </source>
</evidence>
<keyword evidence="2" id="KW-1133">Transmembrane helix</keyword>
<proteinExistence type="predicted"/>
<evidence type="ECO:0000313" key="4">
    <source>
        <dbReference type="Proteomes" id="UP000316806"/>
    </source>
</evidence>
<feature type="transmembrane region" description="Helical" evidence="2">
    <location>
        <begin position="45"/>
        <end position="65"/>
    </location>
</feature>
<keyword evidence="2" id="KW-0812">Transmembrane</keyword>
<organism evidence="3 4">
    <name type="scientific">Streptomyces spectabilis</name>
    <dbReference type="NCBI Taxonomy" id="68270"/>
    <lineage>
        <taxon>Bacteria</taxon>
        <taxon>Bacillati</taxon>
        <taxon>Actinomycetota</taxon>
        <taxon>Actinomycetes</taxon>
        <taxon>Kitasatosporales</taxon>
        <taxon>Streptomycetaceae</taxon>
        <taxon>Streptomyces</taxon>
    </lineage>
</organism>